<protein>
    <submittedName>
        <fullName evidence="3">Uncharacterized protein</fullName>
    </submittedName>
</protein>
<dbReference type="EMBL" id="JAVRRT010000010">
    <property type="protein sequence ID" value="KAK5168330.1"/>
    <property type="molecule type" value="Genomic_DNA"/>
</dbReference>
<feature type="transmembrane region" description="Helical" evidence="2">
    <location>
        <begin position="101"/>
        <end position="120"/>
    </location>
</feature>
<keyword evidence="4" id="KW-1185">Reference proteome</keyword>
<dbReference type="Proteomes" id="UP001337655">
    <property type="component" value="Unassembled WGS sequence"/>
</dbReference>
<keyword evidence="2" id="KW-1133">Transmembrane helix</keyword>
<evidence type="ECO:0000256" key="1">
    <source>
        <dbReference type="SAM" id="MobiDB-lite"/>
    </source>
</evidence>
<dbReference type="GeneID" id="89928238"/>
<comment type="caution">
    <text evidence="3">The sequence shown here is derived from an EMBL/GenBank/DDBJ whole genome shotgun (WGS) entry which is preliminary data.</text>
</comment>
<name>A0AAV9P9J4_9PEZI</name>
<sequence length="263" mass="30010">MAPLHHVIPRANFNLLSRQLRHRLVPTTTHRHASTTPPKPRVLEKPERFNPPSHGSRLPRRQPPRAYPGAPLTPEQHRRRYPNMMPAEGTWMHSFLTNRMLHVWITLSILITLVIAVQIGDFIHTTPYADLLPPRSMFLVHPWSFLGRYAEVYRMHVDYISAQTAERRRQKVEDVRKRGEFRRAHGLEGEEGVFGAWTAKGDAEVMGPGMREGGGGGVGGGREGMARGQGEEVREEAQAGQETYVDFEGKLRPVERKKWLGIW</sequence>
<dbReference type="AlphaFoldDB" id="A0AAV9P9J4"/>
<proteinExistence type="predicted"/>
<accession>A0AAV9P9J4</accession>
<keyword evidence="2" id="KW-0472">Membrane</keyword>
<feature type="region of interest" description="Disordered" evidence="1">
    <location>
        <begin position="25"/>
        <end position="80"/>
    </location>
</feature>
<gene>
    <name evidence="3" type="ORF">LTR77_006899</name>
</gene>
<evidence type="ECO:0000313" key="4">
    <source>
        <dbReference type="Proteomes" id="UP001337655"/>
    </source>
</evidence>
<keyword evidence="2" id="KW-0812">Transmembrane</keyword>
<dbReference type="RefSeq" id="XP_064657940.1">
    <property type="nucleotide sequence ID" value="XM_064804139.1"/>
</dbReference>
<feature type="compositionally biased region" description="Gly residues" evidence="1">
    <location>
        <begin position="211"/>
        <end position="223"/>
    </location>
</feature>
<reference evidence="3 4" key="1">
    <citation type="submission" date="2023-08" db="EMBL/GenBank/DDBJ databases">
        <title>Black Yeasts Isolated from many extreme environments.</title>
        <authorList>
            <person name="Coleine C."/>
            <person name="Stajich J.E."/>
            <person name="Selbmann L."/>
        </authorList>
    </citation>
    <scope>NUCLEOTIDE SEQUENCE [LARGE SCALE GENOMIC DNA]</scope>
    <source>
        <strain evidence="3 4">CCFEE 5935</strain>
    </source>
</reference>
<organism evidence="3 4">
    <name type="scientific">Saxophila tyrrhenica</name>
    <dbReference type="NCBI Taxonomy" id="1690608"/>
    <lineage>
        <taxon>Eukaryota</taxon>
        <taxon>Fungi</taxon>
        <taxon>Dikarya</taxon>
        <taxon>Ascomycota</taxon>
        <taxon>Pezizomycotina</taxon>
        <taxon>Dothideomycetes</taxon>
        <taxon>Dothideomycetidae</taxon>
        <taxon>Mycosphaerellales</taxon>
        <taxon>Extremaceae</taxon>
        <taxon>Saxophila</taxon>
    </lineage>
</organism>
<feature type="region of interest" description="Disordered" evidence="1">
    <location>
        <begin position="211"/>
        <end position="240"/>
    </location>
</feature>
<evidence type="ECO:0000256" key="2">
    <source>
        <dbReference type="SAM" id="Phobius"/>
    </source>
</evidence>
<evidence type="ECO:0000313" key="3">
    <source>
        <dbReference type="EMBL" id="KAK5168330.1"/>
    </source>
</evidence>